<organism evidence="2">
    <name type="scientific">Trichuris suis</name>
    <name type="common">pig whipworm</name>
    <dbReference type="NCBI Taxonomy" id="68888"/>
    <lineage>
        <taxon>Eukaryota</taxon>
        <taxon>Metazoa</taxon>
        <taxon>Ecdysozoa</taxon>
        <taxon>Nematoda</taxon>
        <taxon>Enoplea</taxon>
        <taxon>Dorylaimia</taxon>
        <taxon>Trichinellida</taxon>
        <taxon>Trichuridae</taxon>
        <taxon>Trichuris</taxon>
    </lineage>
</organism>
<evidence type="ECO:0000313" key="1">
    <source>
        <dbReference type="EMBL" id="KFD46106.1"/>
    </source>
</evidence>
<dbReference type="EMBL" id="KL363393">
    <property type="protein sequence ID" value="KFD46106.1"/>
    <property type="molecule type" value="Genomic_DNA"/>
</dbReference>
<dbReference type="AlphaFoldDB" id="A0A085MSD2"/>
<gene>
    <name evidence="1" type="ORF">M513_13001</name>
    <name evidence="2" type="ORF">M514_13001</name>
</gene>
<sequence>MAYCRSLLGISNRRTFPGVMASESKLDRDALFTMCGTTLMIAKTDKPHNIEDLILPAAADILEMELHQPARTIVGKKSPRRLTVK</sequence>
<evidence type="ECO:0000313" key="3">
    <source>
        <dbReference type="Proteomes" id="UP000030764"/>
    </source>
</evidence>
<dbReference type="EMBL" id="KL367693">
    <property type="protein sequence ID" value="KFD60128.1"/>
    <property type="molecule type" value="Genomic_DNA"/>
</dbReference>
<accession>A0A085MSD2</accession>
<dbReference type="Proteomes" id="UP000030758">
    <property type="component" value="Unassembled WGS sequence"/>
</dbReference>
<proteinExistence type="predicted"/>
<protein>
    <submittedName>
        <fullName evidence="2">Uncharacterized protein</fullName>
    </submittedName>
</protein>
<keyword evidence="3" id="KW-1185">Reference proteome</keyword>
<evidence type="ECO:0000313" key="2">
    <source>
        <dbReference type="EMBL" id="KFD60128.1"/>
    </source>
</evidence>
<name>A0A085MSD2_9BILA</name>
<reference evidence="2 3" key="1">
    <citation type="journal article" date="2014" name="Nat. Genet.">
        <title>Genome and transcriptome of the porcine whipworm Trichuris suis.</title>
        <authorList>
            <person name="Jex A.R."/>
            <person name="Nejsum P."/>
            <person name="Schwarz E.M."/>
            <person name="Hu L."/>
            <person name="Young N.D."/>
            <person name="Hall R.S."/>
            <person name="Korhonen P.K."/>
            <person name="Liao S."/>
            <person name="Thamsborg S."/>
            <person name="Xia J."/>
            <person name="Xu P."/>
            <person name="Wang S."/>
            <person name="Scheerlinck J.P."/>
            <person name="Hofmann A."/>
            <person name="Sternberg P.W."/>
            <person name="Wang J."/>
            <person name="Gasser R.B."/>
        </authorList>
    </citation>
    <scope>NUCLEOTIDE SEQUENCE [LARGE SCALE GENOMIC DNA]</scope>
    <source>
        <strain evidence="2">DCEP-RM93F</strain>
        <strain evidence="1">DCEP-RM93M</strain>
    </source>
</reference>
<dbReference type="Proteomes" id="UP000030764">
    <property type="component" value="Unassembled WGS sequence"/>
</dbReference>